<evidence type="ECO:0000256" key="6">
    <source>
        <dbReference type="ARBA" id="ARBA00022691"/>
    </source>
</evidence>
<evidence type="ECO:0000256" key="9">
    <source>
        <dbReference type="ARBA" id="ARBA00023136"/>
    </source>
</evidence>
<evidence type="ECO:0000256" key="3">
    <source>
        <dbReference type="ARBA" id="ARBA00012151"/>
    </source>
</evidence>
<evidence type="ECO:0000256" key="7">
    <source>
        <dbReference type="ARBA" id="ARBA00022692"/>
    </source>
</evidence>
<comment type="similarity">
    <text evidence="2 10">Belongs to the class VI-like SAM-binding methyltransferase superfamily. Isoprenylcysteine carboxyl methyltransferase family.</text>
</comment>
<dbReference type="PROSITE" id="PS51564">
    <property type="entry name" value="SAM_ICMT"/>
    <property type="match status" value="1"/>
</dbReference>
<proteinExistence type="inferred from homology"/>
<reference evidence="11 12" key="1">
    <citation type="journal article" date="2023" name="Plants (Basel)">
        <title>Bridging the Gap: Combining Genomics and Transcriptomics Approaches to Understand Stylosanthes scabra, an Orphan Legume from the Brazilian Caatinga.</title>
        <authorList>
            <person name="Ferreira-Neto J.R.C."/>
            <person name="da Silva M.D."/>
            <person name="Binneck E."/>
            <person name="de Melo N.F."/>
            <person name="da Silva R.H."/>
            <person name="de Melo A.L.T.M."/>
            <person name="Pandolfi V."/>
            <person name="Bustamante F.O."/>
            <person name="Brasileiro-Vidal A.C."/>
            <person name="Benko-Iseppon A.M."/>
        </authorList>
    </citation>
    <scope>NUCLEOTIDE SEQUENCE [LARGE SCALE GENOMIC DNA]</scope>
    <source>
        <tissue evidence="11">Leaves</tissue>
    </source>
</reference>
<dbReference type="EMBL" id="JASCZI010121008">
    <property type="protein sequence ID" value="MED6158834.1"/>
    <property type="molecule type" value="Genomic_DNA"/>
</dbReference>
<dbReference type="InterPro" id="IPR007269">
    <property type="entry name" value="ICMT_MeTrfase"/>
</dbReference>
<name>A0ABU6UD95_9FABA</name>
<evidence type="ECO:0000313" key="12">
    <source>
        <dbReference type="Proteomes" id="UP001341840"/>
    </source>
</evidence>
<evidence type="ECO:0000256" key="1">
    <source>
        <dbReference type="ARBA" id="ARBA00004141"/>
    </source>
</evidence>
<protein>
    <recommendedName>
        <fullName evidence="3 10">Protein-S-isoprenylcysteine O-methyltransferase</fullName>
        <ecNumber evidence="3 10">2.1.1.100</ecNumber>
    </recommendedName>
</protein>
<feature type="transmembrane region" description="Helical" evidence="10">
    <location>
        <begin position="177"/>
        <end position="205"/>
    </location>
</feature>
<accession>A0ABU6UD95</accession>
<dbReference type="PANTHER" id="PTHR12714">
    <property type="entry name" value="PROTEIN-S ISOPRENYLCYSTEINE O-METHYLTRANSFERASE"/>
    <property type="match status" value="1"/>
</dbReference>
<evidence type="ECO:0000256" key="4">
    <source>
        <dbReference type="ARBA" id="ARBA00022603"/>
    </source>
</evidence>
<keyword evidence="10" id="KW-0256">Endoplasmic reticulum</keyword>
<sequence length="239" mass="26498">MATLTTLSSSSFTLAVARFALLPLLLLLLDGATMTTTQETKACESELLASELGEVVPAVMLSQTLQSHHCCSVASGPYPPSVAADASALKSVPLCPLSGTAKEILSYTACRQLSQMFLATLFFHTSEYTLLMAIHGRSNETPSSGTPYRIRIHQQDDHHLITHGIYRFMRHPGYTGYLIWYVGAQIMLCNPISAVAFAVVVWHAFARRIAYEEDFLRRFLERDYEEYARKVGSGIPFIN</sequence>
<dbReference type="Proteomes" id="UP001341840">
    <property type="component" value="Unassembled WGS sequence"/>
</dbReference>
<dbReference type="EC" id="2.1.1.100" evidence="3 10"/>
<gene>
    <name evidence="11" type="ORF">PIB30_036549</name>
</gene>
<comment type="catalytic activity">
    <reaction evidence="10">
        <text>[protein]-C-terminal S-[(2E,6E)-farnesyl]-L-cysteine + S-adenosyl-L-methionine = [protein]-C-terminal S-[(2E,6E)-farnesyl]-L-cysteine methyl ester + S-adenosyl-L-homocysteine</text>
        <dbReference type="Rhea" id="RHEA:21672"/>
        <dbReference type="Rhea" id="RHEA-COMP:12125"/>
        <dbReference type="Rhea" id="RHEA-COMP:12126"/>
        <dbReference type="ChEBI" id="CHEBI:57856"/>
        <dbReference type="ChEBI" id="CHEBI:59789"/>
        <dbReference type="ChEBI" id="CHEBI:90510"/>
        <dbReference type="ChEBI" id="CHEBI:90511"/>
        <dbReference type="EC" id="2.1.1.100"/>
    </reaction>
</comment>
<evidence type="ECO:0000256" key="10">
    <source>
        <dbReference type="RuleBase" id="RU362022"/>
    </source>
</evidence>
<keyword evidence="9 10" id="KW-0472">Membrane</keyword>
<comment type="cofactor">
    <cofactor evidence="10">
        <name>Zn(2+)</name>
        <dbReference type="ChEBI" id="CHEBI:29105"/>
    </cofactor>
    <text evidence="10">Divalent metal cations. Probably Zn(2+).</text>
</comment>
<keyword evidence="6 10" id="KW-0949">S-adenosyl-L-methionine</keyword>
<keyword evidence="5" id="KW-0808">Transferase</keyword>
<keyword evidence="12" id="KW-1185">Reference proteome</keyword>
<organism evidence="11 12">
    <name type="scientific">Stylosanthes scabra</name>
    <dbReference type="NCBI Taxonomy" id="79078"/>
    <lineage>
        <taxon>Eukaryota</taxon>
        <taxon>Viridiplantae</taxon>
        <taxon>Streptophyta</taxon>
        <taxon>Embryophyta</taxon>
        <taxon>Tracheophyta</taxon>
        <taxon>Spermatophyta</taxon>
        <taxon>Magnoliopsida</taxon>
        <taxon>eudicotyledons</taxon>
        <taxon>Gunneridae</taxon>
        <taxon>Pentapetalae</taxon>
        <taxon>rosids</taxon>
        <taxon>fabids</taxon>
        <taxon>Fabales</taxon>
        <taxon>Fabaceae</taxon>
        <taxon>Papilionoideae</taxon>
        <taxon>50 kb inversion clade</taxon>
        <taxon>dalbergioids sensu lato</taxon>
        <taxon>Dalbergieae</taxon>
        <taxon>Pterocarpus clade</taxon>
        <taxon>Stylosanthes</taxon>
    </lineage>
</organism>
<dbReference type="Pfam" id="PF04140">
    <property type="entry name" value="ICMT"/>
    <property type="match status" value="1"/>
</dbReference>
<comment type="caution">
    <text evidence="10">Lacks conserved residue(s) required for the propagation of feature annotation.</text>
</comment>
<comment type="caution">
    <text evidence="11">The sequence shown here is derived from an EMBL/GenBank/DDBJ whole genome shotgun (WGS) entry which is preliminary data.</text>
</comment>
<dbReference type="InterPro" id="IPR025770">
    <property type="entry name" value="PPMT_MeTrfase"/>
</dbReference>
<keyword evidence="4 10" id="KW-0489">Methyltransferase</keyword>
<evidence type="ECO:0000256" key="2">
    <source>
        <dbReference type="ARBA" id="ARBA00009140"/>
    </source>
</evidence>
<comment type="subcellular location">
    <subcellularLocation>
        <location evidence="10">Endoplasmic reticulum membrane</location>
        <topology evidence="10">Multi-pass membrane protein</topology>
    </subcellularLocation>
    <subcellularLocation>
        <location evidence="1">Membrane</location>
        <topology evidence="1">Multi-pass membrane protein</topology>
    </subcellularLocation>
</comment>
<evidence type="ECO:0000313" key="11">
    <source>
        <dbReference type="EMBL" id="MED6158834.1"/>
    </source>
</evidence>
<keyword evidence="7 10" id="KW-0812">Transmembrane</keyword>
<dbReference type="PANTHER" id="PTHR12714:SF9">
    <property type="entry name" value="PROTEIN-S-ISOPRENYLCYSTEINE O-METHYLTRANSFERASE"/>
    <property type="match status" value="1"/>
</dbReference>
<keyword evidence="8 10" id="KW-1133">Transmembrane helix</keyword>
<dbReference type="Gene3D" id="1.20.120.1630">
    <property type="match status" value="1"/>
</dbReference>
<feature type="transmembrane region" description="Helical" evidence="10">
    <location>
        <begin position="12"/>
        <end position="29"/>
    </location>
</feature>
<evidence type="ECO:0000256" key="8">
    <source>
        <dbReference type="ARBA" id="ARBA00022989"/>
    </source>
</evidence>
<evidence type="ECO:0000256" key="5">
    <source>
        <dbReference type="ARBA" id="ARBA00022679"/>
    </source>
</evidence>